<dbReference type="InterPro" id="IPR055414">
    <property type="entry name" value="LRR_R13L4/SHOC2-like"/>
</dbReference>
<evidence type="ECO:0000259" key="8">
    <source>
        <dbReference type="Pfam" id="PF18052"/>
    </source>
</evidence>
<dbReference type="PANTHER" id="PTHR23155:SF1052">
    <property type="entry name" value="DISEASE RESISTANCE PROTEIN RPM1"/>
    <property type="match status" value="1"/>
</dbReference>
<dbReference type="Pfam" id="PF18052">
    <property type="entry name" value="Rx_N"/>
    <property type="match status" value="1"/>
</dbReference>
<comment type="caution">
    <text evidence="11">The sequence shown here is derived from an EMBL/GenBank/DDBJ whole genome shotgun (WGS) entry which is preliminary data.</text>
</comment>
<dbReference type="SUPFAM" id="SSF52540">
    <property type="entry name" value="P-loop containing nucleoside triphosphate hydrolases"/>
    <property type="match status" value="1"/>
</dbReference>
<sequence length="943" mass="107953">MDVQWAGQNRRPESERQIKPAATSMTDGMVKAAVDKLEELALQEVRLQWMVGKKVRGLRDDLDWLRTFLGHADQRRRQQVNEYIELWVRQTREVAFDAEDLLEEYFHRGGLNCCHGVLDLPSFLAWLRRSAAGLFVRHSISDDIDAITKRLSDIKDKRTEHDLHNLPVTWALPQRHFTEWSSLELGYEDEASKILVRMAKPYKKVVKWLQNPNEKQRTFKLVELLNHIIKEATGVMEENIEVISSEEEIRRRLIKELSGRREMDDLYMSEGKQLFCRRVFGREDFPKDFWSSERHEKNMEKLLHGLPQSITLLAGLLRSKAKNEWPTIVSQLLEFSDERSQHETSSENMEEQEQQQDKQLAEKQQQEQQIESQHEKGQKQDQEKEEGRRQQQTPSMQYKQLPPMNKILMLSFDDLPTHLKQCFLYLAVFNAEIGINCQKLVQLWIAEGFVQDVNGGMTLEEGGQEYLRKLVSRCLINLVEKDYNDNIVTISIHESVLAFARSEACETNFLQVHNSGNNLPTTSIRRLFLQSTFDPQKSLNLSAPKLRSLLCDFREGNTADTSKGPPSCFCNGRGLLKMTSEFIMGGNEEKLNIYRCKFLRVIDLKGMAHCDSLPKQFGWLIHLRYLGLAQTSLTSLPSSVRKLHNLQTLDITNTEIHEVPRGFWKIQTLRHVLAQHLNYGPDKVNTLCNLQSLLGVPWGQWAQNGAALKRLANLRSLHLLKLSSEEDTVSLLYALCSLENLTSLRLEGSHLPLDGLLTNLFLHRLQYLGLCGTLMAEKGVQAESSHRYLLPNLTKLDLNGTEIRPAELDAIANLPNLADLMLDKGSYIEDCMTIPDGGFPELRNLQLKRLCKLKTWEIASGSSGSTLNKLEKISILSCEALTSIPEQLKILQHLVLLRVHSCPLCKVPEKDKFVSKKKLLREVPGEKEVDNSIENKVVSSGAS</sequence>
<evidence type="ECO:0000259" key="9">
    <source>
        <dbReference type="Pfam" id="PF23559"/>
    </source>
</evidence>
<keyword evidence="2" id="KW-0433">Leucine-rich repeat</keyword>
<dbReference type="InterPro" id="IPR058922">
    <property type="entry name" value="WHD_DRP"/>
</dbReference>
<dbReference type="Pfam" id="PF23598">
    <property type="entry name" value="LRR_14"/>
    <property type="match status" value="1"/>
</dbReference>
<gene>
    <name evidence="11" type="ORF">E2562_000491</name>
</gene>
<feature type="compositionally biased region" description="Basic and acidic residues" evidence="7">
    <location>
        <begin position="372"/>
        <end position="389"/>
    </location>
</feature>
<dbReference type="Gene3D" id="1.10.10.10">
    <property type="entry name" value="Winged helix-like DNA-binding domain superfamily/Winged helix DNA-binding domain"/>
    <property type="match status" value="1"/>
</dbReference>
<evidence type="ECO:0000313" key="11">
    <source>
        <dbReference type="EMBL" id="KAF0897781.1"/>
    </source>
</evidence>
<dbReference type="PANTHER" id="PTHR23155">
    <property type="entry name" value="DISEASE RESISTANCE PROTEIN RP"/>
    <property type="match status" value="1"/>
</dbReference>
<dbReference type="AlphaFoldDB" id="A0A6G1CCK7"/>
<accession>A0A6G1CCK7</accession>
<dbReference type="InterPro" id="IPR044974">
    <property type="entry name" value="Disease_R_plants"/>
</dbReference>
<keyword evidence="5" id="KW-0611">Plant defense</keyword>
<name>A0A6G1CCK7_9ORYZ</name>
<feature type="domain" description="Disease resistance R13L4/SHOC-2-like LRR" evidence="10">
    <location>
        <begin position="588"/>
        <end position="848"/>
    </location>
</feature>
<dbReference type="InterPro" id="IPR041118">
    <property type="entry name" value="Rx_N"/>
</dbReference>
<dbReference type="InterPro" id="IPR032675">
    <property type="entry name" value="LRR_dom_sf"/>
</dbReference>
<dbReference type="GO" id="GO:0009626">
    <property type="term" value="P:plant-type hypersensitive response"/>
    <property type="evidence" value="ECO:0007669"/>
    <property type="project" value="UniProtKB-ARBA"/>
</dbReference>
<evidence type="ECO:0000256" key="6">
    <source>
        <dbReference type="ARBA" id="ARBA00023054"/>
    </source>
</evidence>
<evidence type="ECO:0000259" key="10">
    <source>
        <dbReference type="Pfam" id="PF23598"/>
    </source>
</evidence>
<protein>
    <submittedName>
        <fullName evidence="11">Uncharacterized protein</fullName>
    </submittedName>
</protein>
<evidence type="ECO:0000313" key="12">
    <source>
        <dbReference type="Proteomes" id="UP000479710"/>
    </source>
</evidence>
<dbReference type="SUPFAM" id="SSF52058">
    <property type="entry name" value="L domain-like"/>
    <property type="match status" value="1"/>
</dbReference>
<evidence type="ECO:0000256" key="3">
    <source>
        <dbReference type="ARBA" id="ARBA00022737"/>
    </source>
</evidence>
<feature type="compositionally biased region" description="Basic and acidic residues" evidence="7">
    <location>
        <begin position="355"/>
        <end position="365"/>
    </location>
</feature>
<dbReference type="GO" id="GO:0000166">
    <property type="term" value="F:nucleotide binding"/>
    <property type="evidence" value="ECO:0007669"/>
    <property type="project" value="UniProtKB-KW"/>
</dbReference>
<dbReference type="EMBL" id="SPHZ02000009">
    <property type="protein sequence ID" value="KAF0897781.1"/>
    <property type="molecule type" value="Genomic_DNA"/>
</dbReference>
<dbReference type="CDD" id="cd14798">
    <property type="entry name" value="RX-CC_like"/>
    <property type="match status" value="1"/>
</dbReference>
<evidence type="ECO:0000256" key="1">
    <source>
        <dbReference type="ARBA" id="ARBA00008894"/>
    </source>
</evidence>
<dbReference type="Gene3D" id="3.80.10.10">
    <property type="entry name" value="Ribonuclease Inhibitor"/>
    <property type="match status" value="1"/>
</dbReference>
<dbReference type="Gene3D" id="1.20.5.4130">
    <property type="match status" value="1"/>
</dbReference>
<evidence type="ECO:0000256" key="7">
    <source>
        <dbReference type="SAM" id="MobiDB-lite"/>
    </source>
</evidence>
<evidence type="ECO:0000256" key="5">
    <source>
        <dbReference type="ARBA" id="ARBA00022821"/>
    </source>
</evidence>
<feature type="domain" description="Disease resistance protein winged helix" evidence="9">
    <location>
        <begin position="428"/>
        <end position="497"/>
    </location>
</feature>
<comment type="similarity">
    <text evidence="1">Belongs to the disease resistance NB-LRR family.</text>
</comment>
<dbReference type="FunFam" id="1.10.10.10:FF:000322">
    <property type="entry name" value="Probable disease resistance protein At1g63360"/>
    <property type="match status" value="1"/>
</dbReference>
<dbReference type="InterPro" id="IPR038005">
    <property type="entry name" value="RX-like_CC"/>
</dbReference>
<dbReference type="OrthoDB" id="660555at2759"/>
<keyword evidence="6" id="KW-0175">Coiled coil</keyword>
<dbReference type="InterPro" id="IPR027417">
    <property type="entry name" value="P-loop_NTPase"/>
</dbReference>
<dbReference type="Proteomes" id="UP000479710">
    <property type="component" value="Unassembled WGS sequence"/>
</dbReference>
<keyword evidence="4" id="KW-0547">Nucleotide-binding</keyword>
<proteinExistence type="inferred from homology"/>
<organism evidence="11 12">
    <name type="scientific">Oryza meyeriana var. granulata</name>
    <dbReference type="NCBI Taxonomy" id="110450"/>
    <lineage>
        <taxon>Eukaryota</taxon>
        <taxon>Viridiplantae</taxon>
        <taxon>Streptophyta</taxon>
        <taxon>Embryophyta</taxon>
        <taxon>Tracheophyta</taxon>
        <taxon>Spermatophyta</taxon>
        <taxon>Magnoliopsida</taxon>
        <taxon>Liliopsida</taxon>
        <taxon>Poales</taxon>
        <taxon>Poaceae</taxon>
        <taxon>BOP clade</taxon>
        <taxon>Oryzoideae</taxon>
        <taxon>Oryzeae</taxon>
        <taxon>Oryzinae</taxon>
        <taxon>Oryza</taxon>
        <taxon>Oryza meyeriana</taxon>
    </lineage>
</organism>
<evidence type="ECO:0000256" key="2">
    <source>
        <dbReference type="ARBA" id="ARBA00022614"/>
    </source>
</evidence>
<reference evidence="11 12" key="1">
    <citation type="submission" date="2019-11" db="EMBL/GenBank/DDBJ databases">
        <title>Whole genome sequence of Oryza granulata.</title>
        <authorList>
            <person name="Li W."/>
        </authorList>
    </citation>
    <scope>NUCLEOTIDE SEQUENCE [LARGE SCALE GENOMIC DNA]</scope>
    <source>
        <strain evidence="12">cv. Menghai</strain>
        <tissue evidence="11">Leaf</tissue>
    </source>
</reference>
<dbReference type="Pfam" id="PF23559">
    <property type="entry name" value="WHD_DRP"/>
    <property type="match status" value="1"/>
</dbReference>
<feature type="region of interest" description="Disordered" evidence="7">
    <location>
        <begin position="337"/>
        <end position="398"/>
    </location>
</feature>
<evidence type="ECO:0000256" key="4">
    <source>
        <dbReference type="ARBA" id="ARBA00022741"/>
    </source>
</evidence>
<dbReference type="GO" id="GO:0002758">
    <property type="term" value="P:innate immune response-activating signaling pathway"/>
    <property type="evidence" value="ECO:0007669"/>
    <property type="project" value="UniProtKB-ARBA"/>
</dbReference>
<keyword evidence="12" id="KW-1185">Reference proteome</keyword>
<keyword evidence="3" id="KW-0677">Repeat</keyword>
<dbReference type="GO" id="GO:0042742">
    <property type="term" value="P:defense response to bacterium"/>
    <property type="evidence" value="ECO:0007669"/>
    <property type="project" value="UniProtKB-ARBA"/>
</dbReference>
<feature type="domain" description="Disease resistance N-terminal" evidence="8">
    <location>
        <begin position="29"/>
        <end position="109"/>
    </location>
</feature>
<dbReference type="InterPro" id="IPR036388">
    <property type="entry name" value="WH-like_DNA-bd_sf"/>
</dbReference>